<dbReference type="GO" id="GO:0034040">
    <property type="term" value="F:ATPase-coupled lipid transmembrane transporter activity"/>
    <property type="evidence" value="ECO:0007669"/>
    <property type="project" value="TreeGrafter"/>
</dbReference>
<feature type="transmembrane region" description="Helical" evidence="9">
    <location>
        <begin position="26"/>
        <end position="57"/>
    </location>
</feature>
<dbReference type="GO" id="GO:0140359">
    <property type="term" value="F:ABC-type transporter activity"/>
    <property type="evidence" value="ECO:0007669"/>
    <property type="project" value="InterPro"/>
</dbReference>
<evidence type="ECO:0000256" key="7">
    <source>
        <dbReference type="ARBA" id="ARBA00022989"/>
    </source>
</evidence>
<dbReference type="SUPFAM" id="SSF52540">
    <property type="entry name" value="P-loop containing nucleoside triphosphate hydrolases"/>
    <property type="match status" value="1"/>
</dbReference>
<feature type="domain" description="ABC transporter" evidence="10">
    <location>
        <begin position="365"/>
        <end position="602"/>
    </location>
</feature>
<dbReference type="InterPro" id="IPR039421">
    <property type="entry name" value="Type_1_exporter"/>
</dbReference>
<accession>Q7VEF7</accession>
<evidence type="ECO:0000259" key="11">
    <source>
        <dbReference type="PROSITE" id="PS50929"/>
    </source>
</evidence>
<dbReference type="RefSeq" id="WP_011124211.1">
    <property type="nucleotide sequence ID" value="NC_005042.1"/>
</dbReference>
<dbReference type="PROSITE" id="PS50893">
    <property type="entry name" value="ABC_TRANSPORTER_2"/>
    <property type="match status" value="1"/>
</dbReference>
<dbReference type="GO" id="GO:0005886">
    <property type="term" value="C:plasma membrane"/>
    <property type="evidence" value="ECO:0007669"/>
    <property type="project" value="UniProtKB-SubCell"/>
</dbReference>
<dbReference type="Gene3D" id="3.40.50.300">
    <property type="entry name" value="P-loop containing nucleotide triphosphate hydrolases"/>
    <property type="match status" value="1"/>
</dbReference>
<dbReference type="PROSITE" id="PS00211">
    <property type="entry name" value="ABC_TRANSPORTER_1"/>
    <property type="match status" value="1"/>
</dbReference>
<dbReference type="KEGG" id="pma:Pro_0056"/>
<keyword evidence="4 9" id="KW-0812">Transmembrane</keyword>
<protein>
    <submittedName>
        <fullName evidence="12">ABC-type multidrug transport system ATPase and permease components</fullName>
    </submittedName>
</protein>
<dbReference type="OrthoDB" id="9762790at2"/>
<dbReference type="FunFam" id="3.40.50.300:FF:000299">
    <property type="entry name" value="ABC transporter ATP-binding protein/permease"/>
    <property type="match status" value="1"/>
</dbReference>
<dbReference type="InterPro" id="IPR011527">
    <property type="entry name" value="ABC1_TM_dom"/>
</dbReference>
<dbReference type="GO" id="GO:0005524">
    <property type="term" value="F:ATP binding"/>
    <property type="evidence" value="ECO:0007669"/>
    <property type="project" value="UniProtKB-KW"/>
</dbReference>
<evidence type="ECO:0000256" key="9">
    <source>
        <dbReference type="SAM" id="Phobius"/>
    </source>
</evidence>
<proteinExistence type="predicted"/>
<keyword evidence="6" id="KW-0067">ATP-binding</keyword>
<dbReference type="STRING" id="167539.Pro_0056"/>
<dbReference type="PATRIC" id="fig|167539.5.peg.59"/>
<dbReference type="InterPro" id="IPR003593">
    <property type="entry name" value="AAA+_ATPase"/>
</dbReference>
<dbReference type="Pfam" id="PF00664">
    <property type="entry name" value="ABC_membrane"/>
    <property type="match status" value="1"/>
</dbReference>
<evidence type="ECO:0000313" key="12">
    <source>
        <dbReference type="EMBL" id="AAP99102.1"/>
    </source>
</evidence>
<feature type="transmembrane region" description="Helical" evidence="9">
    <location>
        <begin position="156"/>
        <end position="176"/>
    </location>
</feature>
<keyword evidence="2" id="KW-0813">Transport</keyword>
<sequence length="610" mass="68701">MIRRSQTFKLLVRLLKTLPKKRKRSLLLLLPIAAITGLVDVAVVALVSRIFTLFIGAPNKPSIPFSQLFTEDPKTKIILLVIVYIAVNWISSLLRLFLRACQERLTYSIWLDLTEIAQKKILSQPYEFFLANKTSELSTKLLLNVSRVSEKFVRPILQIVSGFFIVSFISIAILIFGKLTAVYLIFSLLLCYTFISYIVTPFIRFAARQRIKLETETNNVITESIKTIIDVLLTSSEPYFEKKYSKSRDKAFPFLWKAETLPEFPRALIEPFGITLIFSIGLFPLLSKNSGSDISEIVPFVATIAVASLKLTPPLQDLFRGFTDLRSGVPDLQEILKLVELQSTRLTLRSKNVPSPIGLLPKKYIRVNHLSYRYPNTENLVLNDININIPVGARIAFVGKTGSGKTTTANQILGLLRPSSGSIQLDGLDITEIEVPAWQASCSYVPQSINLLNTNIIENIAYGIDSDQIDEERVWDSLKAAHVDELVSELPMGLYTQIGDNGIRLSGGQRQRLVLARAFYRKSKLLVLDEATSALDNKTEANVMNAIDLVARRCTIIFIAHRLSTVQRCDCIYEFEDGQIKAFGNYEKLIEYSESFRDTINAAKEKDNTI</sequence>
<dbReference type="PANTHER" id="PTHR24221">
    <property type="entry name" value="ATP-BINDING CASSETTE SUB-FAMILY B"/>
    <property type="match status" value="1"/>
</dbReference>
<dbReference type="HOGENOM" id="CLU_000604_84_3_3"/>
<keyword evidence="3" id="KW-1003">Cell membrane</keyword>
<keyword evidence="7 9" id="KW-1133">Transmembrane helix</keyword>
<dbReference type="Gene3D" id="1.20.1560.10">
    <property type="entry name" value="ABC transporter type 1, transmembrane domain"/>
    <property type="match status" value="1"/>
</dbReference>
<gene>
    <name evidence="12" type="primary">mdlB</name>
    <name evidence="12" type="ordered locus">Pro_0056</name>
</gene>
<dbReference type="InterPro" id="IPR017871">
    <property type="entry name" value="ABC_transporter-like_CS"/>
</dbReference>
<dbReference type="SMART" id="SM00382">
    <property type="entry name" value="AAA"/>
    <property type="match status" value="1"/>
</dbReference>
<dbReference type="PROSITE" id="PS50929">
    <property type="entry name" value="ABC_TM1F"/>
    <property type="match status" value="1"/>
</dbReference>
<evidence type="ECO:0000256" key="6">
    <source>
        <dbReference type="ARBA" id="ARBA00022840"/>
    </source>
</evidence>
<evidence type="ECO:0000256" key="3">
    <source>
        <dbReference type="ARBA" id="ARBA00022475"/>
    </source>
</evidence>
<evidence type="ECO:0000256" key="5">
    <source>
        <dbReference type="ARBA" id="ARBA00022741"/>
    </source>
</evidence>
<evidence type="ECO:0000256" key="8">
    <source>
        <dbReference type="ARBA" id="ARBA00023136"/>
    </source>
</evidence>
<dbReference type="EnsemblBacteria" id="AAP99102">
    <property type="protein sequence ID" value="AAP99102"/>
    <property type="gene ID" value="Pro_0056"/>
</dbReference>
<dbReference type="eggNOG" id="COG1132">
    <property type="taxonomic scope" value="Bacteria"/>
</dbReference>
<keyword evidence="8 9" id="KW-0472">Membrane</keyword>
<dbReference type="Proteomes" id="UP000001420">
    <property type="component" value="Chromosome"/>
</dbReference>
<reference evidence="12 13" key="1">
    <citation type="journal article" date="2003" name="Proc. Natl. Acad. Sci. U.S.A.">
        <title>Genome sequence of the cyanobacterium Prochlorococcus marinus SS120, a nearly minimal oxyphototrophic genome.</title>
        <authorList>
            <person name="Dufresne A."/>
            <person name="Salanoubat M."/>
            <person name="Partensky F."/>
            <person name="Artiguenave F."/>
            <person name="Axmann I.M."/>
            <person name="Barbe V."/>
            <person name="Duprat S."/>
            <person name="Galperin M.Y."/>
            <person name="Koonin E.V."/>
            <person name="Le Gall F."/>
            <person name="Makarova K.S."/>
            <person name="Ostrowski M."/>
            <person name="Oztas S."/>
            <person name="Robert C."/>
            <person name="Rogozin I.B."/>
            <person name="Scanlan D.J."/>
            <person name="Tandeau de Marsac N."/>
            <person name="Weissenbach J."/>
            <person name="Wincker P."/>
            <person name="Wolf Y.I."/>
            <person name="Hess W.R."/>
        </authorList>
    </citation>
    <scope>NUCLEOTIDE SEQUENCE [LARGE SCALE GENOMIC DNA]</scope>
    <source>
        <strain evidence="13">SARG / CCMP1375 / SS120</strain>
    </source>
</reference>
<feature type="transmembrane region" description="Helical" evidence="9">
    <location>
        <begin position="77"/>
        <end position="98"/>
    </location>
</feature>
<dbReference type="PANTHER" id="PTHR24221:SF654">
    <property type="entry name" value="ATP-BINDING CASSETTE SUB-FAMILY B MEMBER 6"/>
    <property type="match status" value="1"/>
</dbReference>
<keyword evidence="5" id="KW-0547">Nucleotide-binding</keyword>
<evidence type="ECO:0000256" key="1">
    <source>
        <dbReference type="ARBA" id="ARBA00004651"/>
    </source>
</evidence>
<dbReference type="AlphaFoldDB" id="Q7VEF7"/>
<feature type="transmembrane region" description="Helical" evidence="9">
    <location>
        <begin position="182"/>
        <end position="203"/>
    </location>
</feature>
<evidence type="ECO:0000259" key="10">
    <source>
        <dbReference type="PROSITE" id="PS50893"/>
    </source>
</evidence>
<name>Q7VEF7_PROMA</name>
<dbReference type="Pfam" id="PF00005">
    <property type="entry name" value="ABC_tran"/>
    <property type="match status" value="1"/>
</dbReference>
<dbReference type="InterPro" id="IPR036640">
    <property type="entry name" value="ABC1_TM_sf"/>
</dbReference>
<evidence type="ECO:0000256" key="4">
    <source>
        <dbReference type="ARBA" id="ARBA00022692"/>
    </source>
</evidence>
<dbReference type="GO" id="GO:0016887">
    <property type="term" value="F:ATP hydrolysis activity"/>
    <property type="evidence" value="ECO:0007669"/>
    <property type="project" value="InterPro"/>
</dbReference>
<dbReference type="InterPro" id="IPR027417">
    <property type="entry name" value="P-loop_NTPase"/>
</dbReference>
<keyword evidence="13" id="KW-1185">Reference proteome</keyword>
<dbReference type="EMBL" id="AE017126">
    <property type="protein sequence ID" value="AAP99102.1"/>
    <property type="molecule type" value="Genomic_DNA"/>
</dbReference>
<feature type="domain" description="ABC transmembrane type-1" evidence="11">
    <location>
        <begin position="27"/>
        <end position="327"/>
    </location>
</feature>
<dbReference type="InterPro" id="IPR003439">
    <property type="entry name" value="ABC_transporter-like_ATP-bd"/>
</dbReference>
<comment type="subcellular location">
    <subcellularLocation>
        <location evidence="1">Cell membrane</location>
        <topology evidence="1">Multi-pass membrane protein</topology>
    </subcellularLocation>
</comment>
<evidence type="ECO:0000313" key="13">
    <source>
        <dbReference type="Proteomes" id="UP000001420"/>
    </source>
</evidence>
<organism evidence="12 13">
    <name type="scientific">Prochlorococcus marinus (strain SARG / CCMP1375 / SS120)</name>
    <dbReference type="NCBI Taxonomy" id="167539"/>
    <lineage>
        <taxon>Bacteria</taxon>
        <taxon>Bacillati</taxon>
        <taxon>Cyanobacteriota</taxon>
        <taxon>Cyanophyceae</taxon>
        <taxon>Synechococcales</taxon>
        <taxon>Prochlorococcaceae</taxon>
        <taxon>Prochlorococcus</taxon>
    </lineage>
</organism>
<evidence type="ECO:0000256" key="2">
    <source>
        <dbReference type="ARBA" id="ARBA00022448"/>
    </source>
</evidence>
<dbReference type="SUPFAM" id="SSF90123">
    <property type="entry name" value="ABC transporter transmembrane region"/>
    <property type="match status" value="1"/>
</dbReference>